<dbReference type="InterPro" id="IPR000515">
    <property type="entry name" value="MetI-like"/>
</dbReference>
<evidence type="ECO:0000256" key="8">
    <source>
        <dbReference type="RuleBase" id="RU363043"/>
    </source>
</evidence>
<evidence type="ECO:0000313" key="11">
    <source>
        <dbReference type="Proteomes" id="UP000001683"/>
    </source>
</evidence>
<comment type="caution">
    <text evidence="8">Lacks conserved residue(s) required for the propagation of feature annotation.</text>
</comment>
<gene>
    <name evidence="10" type="ordered locus">Nther_0981</name>
</gene>
<organism evidence="10 11">
    <name type="scientific">Natranaerobius thermophilus (strain ATCC BAA-1301 / DSM 18059 / JW/NM-WN-LF)</name>
    <dbReference type="NCBI Taxonomy" id="457570"/>
    <lineage>
        <taxon>Bacteria</taxon>
        <taxon>Bacillati</taxon>
        <taxon>Bacillota</taxon>
        <taxon>Clostridia</taxon>
        <taxon>Natranaerobiales</taxon>
        <taxon>Natranaerobiaceae</taxon>
        <taxon>Natranaerobius</taxon>
    </lineage>
</organism>
<dbReference type="PANTHER" id="PTHR43470">
    <property type="entry name" value="PHOSPHATE TRANSPORT SYSTEM PERMEASE PROTEIN PSTA-RELATED"/>
    <property type="match status" value="1"/>
</dbReference>
<comment type="similarity">
    <text evidence="2 8">Belongs to the binding-protein-dependent transport system permease family. CysTW subfamily.</text>
</comment>
<evidence type="ECO:0000259" key="9">
    <source>
        <dbReference type="PROSITE" id="PS50928"/>
    </source>
</evidence>
<evidence type="ECO:0000256" key="7">
    <source>
        <dbReference type="ARBA" id="ARBA00023136"/>
    </source>
</evidence>
<feature type="domain" description="ABC transmembrane type-1" evidence="9">
    <location>
        <begin position="84"/>
        <end position="292"/>
    </location>
</feature>
<dbReference type="STRING" id="457570.Nther_0981"/>
<feature type="transmembrane region" description="Helical" evidence="8">
    <location>
        <begin position="79"/>
        <end position="109"/>
    </location>
</feature>
<accession>B2A0K4</accession>
<evidence type="ECO:0000256" key="2">
    <source>
        <dbReference type="ARBA" id="ARBA00007069"/>
    </source>
</evidence>
<dbReference type="FunCoup" id="B2A0K4">
    <property type="interactions" value="231"/>
</dbReference>
<feature type="transmembrane region" description="Helical" evidence="8">
    <location>
        <begin position="273"/>
        <end position="295"/>
    </location>
</feature>
<sequence>MVTKISKKLASLTYSRESFRESALKKFKEKVWFALFGAVGASAVLIVLFLLTIIFINGFEVISLEFLIERPLQQMTEGGIFPAILGTFYLSVLTLLFSLPIGISAAIYLHEWAGKGWFVRLIRLSIRNLAGIPSIVYGLFGLALFASGMGFGSSLLSASLTLSLMTLPIVITSSEEALKGVPNNFRQAALSLGATRWETIKLQVLPYALPGMATGSILGLARAAGETAPIILTGAAYYLPYLPESVFDRFMALPYHLYILATQHSDISTVRPIAFGTALVLILIVLTVNSVAILIRVKIRKNKIW</sequence>
<keyword evidence="6 8" id="KW-1133">Transmembrane helix</keyword>
<dbReference type="KEGG" id="nth:Nther_0981"/>
<keyword evidence="11" id="KW-1185">Reference proteome</keyword>
<keyword evidence="5 8" id="KW-0812">Transmembrane</keyword>
<reference evidence="10 11" key="2">
    <citation type="journal article" date="2011" name="J. Bacteriol.">
        <title>Complete genome sequence of the anaerobic, halophilic alkalithermophile Natranaerobius thermophilus JW/NM-WN-LF.</title>
        <authorList>
            <person name="Zhao B."/>
            <person name="Mesbah N.M."/>
            <person name="Dalin E."/>
            <person name="Goodwin L."/>
            <person name="Nolan M."/>
            <person name="Pitluck S."/>
            <person name="Chertkov O."/>
            <person name="Brettin T.S."/>
            <person name="Han J."/>
            <person name="Larimer F.W."/>
            <person name="Land M.L."/>
            <person name="Hauser L."/>
            <person name="Kyrpides N."/>
            <person name="Wiegel J."/>
        </authorList>
    </citation>
    <scope>NUCLEOTIDE SEQUENCE [LARGE SCALE GENOMIC DNA]</scope>
    <source>
        <strain evidence="11">ATCC BAA-1301 / DSM 18059 / JW/NM-WN-LF</strain>
    </source>
</reference>
<evidence type="ECO:0000256" key="4">
    <source>
        <dbReference type="ARBA" id="ARBA00022475"/>
    </source>
</evidence>
<evidence type="ECO:0000256" key="1">
    <source>
        <dbReference type="ARBA" id="ARBA00004651"/>
    </source>
</evidence>
<feature type="transmembrane region" description="Helical" evidence="8">
    <location>
        <begin position="31"/>
        <end position="59"/>
    </location>
</feature>
<dbReference type="GO" id="GO:0005315">
    <property type="term" value="F:phosphate transmembrane transporter activity"/>
    <property type="evidence" value="ECO:0007669"/>
    <property type="project" value="InterPro"/>
</dbReference>
<dbReference type="InterPro" id="IPR005672">
    <property type="entry name" value="Phosphate_PstA"/>
</dbReference>
<dbReference type="eggNOG" id="COG0581">
    <property type="taxonomic scope" value="Bacteria"/>
</dbReference>
<proteinExistence type="inferred from homology"/>
<evidence type="ECO:0000256" key="3">
    <source>
        <dbReference type="ARBA" id="ARBA00022448"/>
    </source>
</evidence>
<dbReference type="HOGENOM" id="CLU_033621_2_2_9"/>
<dbReference type="AlphaFoldDB" id="B2A0K4"/>
<reference evidence="10 11" key="1">
    <citation type="submission" date="2008-04" db="EMBL/GenBank/DDBJ databases">
        <title>Complete sequence of chromosome of Natranaerobius thermophilus JW/NM-WN-LF.</title>
        <authorList>
            <consortium name="US DOE Joint Genome Institute"/>
            <person name="Copeland A."/>
            <person name="Lucas S."/>
            <person name="Lapidus A."/>
            <person name="Glavina del Rio T."/>
            <person name="Dalin E."/>
            <person name="Tice H."/>
            <person name="Bruce D."/>
            <person name="Goodwin L."/>
            <person name="Pitluck S."/>
            <person name="Chertkov O."/>
            <person name="Brettin T."/>
            <person name="Detter J.C."/>
            <person name="Han C."/>
            <person name="Kuske C.R."/>
            <person name="Schmutz J."/>
            <person name="Larimer F."/>
            <person name="Land M."/>
            <person name="Hauser L."/>
            <person name="Kyrpides N."/>
            <person name="Lykidis A."/>
            <person name="Mesbah N.M."/>
            <person name="Wiegel J."/>
        </authorList>
    </citation>
    <scope>NUCLEOTIDE SEQUENCE [LARGE SCALE GENOMIC DNA]</scope>
    <source>
        <strain evidence="11">ATCC BAA-1301 / DSM 18059 / JW/NM-WN-LF</strain>
    </source>
</reference>
<dbReference type="Proteomes" id="UP000001683">
    <property type="component" value="Chromosome"/>
</dbReference>
<evidence type="ECO:0000313" key="10">
    <source>
        <dbReference type="EMBL" id="ACB84565.1"/>
    </source>
</evidence>
<dbReference type="InterPro" id="IPR035906">
    <property type="entry name" value="MetI-like_sf"/>
</dbReference>
<evidence type="ECO:0000256" key="6">
    <source>
        <dbReference type="ARBA" id="ARBA00022989"/>
    </source>
</evidence>
<dbReference type="OrthoDB" id="9785113at2"/>
<dbReference type="Gene3D" id="1.10.3720.10">
    <property type="entry name" value="MetI-like"/>
    <property type="match status" value="1"/>
</dbReference>
<dbReference type="SUPFAM" id="SSF161098">
    <property type="entry name" value="MetI-like"/>
    <property type="match status" value="1"/>
</dbReference>
<keyword evidence="7 8" id="KW-0472">Membrane</keyword>
<dbReference type="NCBIfam" id="TIGR00974">
    <property type="entry name" value="3a0107s02c"/>
    <property type="match status" value="1"/>
</dbReference>
<comment type="subcellular location">
    <subcellularLocation>
        <location evidence="1 8">Cell membrane</location>
        <topology evidence="1 8">Multi-pass membrane protein</topology>
    </subcellularLocation>
</comment>
<evidence type="ECO:0000256" key="5">
    <source>
        <dbReference type="ARBA" id="ARBA00022692"/>
    </source>
</evidence>
<dbReference type="Pfam" id="PF00528">
    <property type="entry name" value="BPD_transp_1"/>
    <property type="match status" value="1"/>
</dbReference>
<dbReference type="GO" id="GO:0035435">
    <property type="term" value="P:phosphate ion transmembrane transport"/>
    <property type="evidence" value="ECO:0007669"/>
    <property type="project" value="InterPro"/>
</dbReference>
<dbReference type="EMBL" id="CP001034">
    <property type="protein sequence ID" value="ACB84565.1"/>
    <property type="molecule type" value="Genomic_DNA"/>
</dbReference>
<dbReference type="CDD" id="cd06261">
    <property type="entry name" value="TM_PBP2"/>
    <property type="match status" value="1"/>
</dbReference>
<dbReference type="PANTHER" id="PTHR43470:SF3">
    <property type="entry name" value="PHOSPHATE TRANSPORT SYSTEM PERMEASE PROTEIN PSTA-RELATED"/>
    <property type="match status" value="1"/>
</dbReference>
<protein>
    <recommendedName>
        <fullName evidence="8">Phosphate transport system permease protein PstA</fullName>
    </recommendedName>
</protein>
<feature type="transmembrane region" description="Helical" evidence="8">
    <location>
        <begin position="129"/>
        <end position="151"/>
    </location>
</feature>
<keyword evidence="4 8" id="KW-1003">Cell membrane</keyword>
<keyword evidence="3" id="KW-0813">Transport</keyword>
<name>B2A0K4_NATTJ</name>
<dbReference type="InParanoid" id="B2A0K4"/>
<dbReference type="GO" id="GO:0005886">
    <property type="term" value="C:plasma membrane"/>
    <property type="evidence" value="ECO:0007669"/>
    <property type="project" value="UniProtKB-SubCell"/>
</dbReference>
<dbReference type="PROSITE" id="PS50928">
    <property type="entry name" value="ABC_TM1"/>
    <property type="match status" value="1"/>
</dbReference>
<dbReference type="RefSeq" id="WP_012447442.1">
    <property type="nucleotide sequence ID" value="NC_010718.1"/>
</dbReference>